<reference evidence="1" key="1">
    <citation type="submission" date="2023-04" db="EMBL/GenBank/DDBJ databases">
        <authorList>
            <person name="Li W."/>
        </authorList>
    </citation>
    <scope>NUCLEOTIDE SEQUENCE</scope>
    <source>
        <strain evidence="1">QITACRE101</strain>
    </source>
</reference>
<gene>
    <name evidence="1" type="ORF">QDQ51_06335</name>
</gene>
<dbReference type="AlphaFoldDB" id="A0AB35L7E2"/>
<dbReference type="Proteomes" id="UP001162044">
    <property type="component" value="Unassembled WGS sequence"/>
</dbReference>
<evidence type="ECO:0000313" key="2">
    <source>
        <dbReference type="Proteomes" id="UP001162044"/>
    </source>
</evidence>
<proteinExistence type="predicted"/>
<comment type="caution">
    <text evidence="1">The sequence shown here is derived from an EMBL/GenBank/DDBJ whole genome shotgun (WGS) entry which is preliminary data.</text>
</comment>
<accession>A0AB35L7E2</accession>
<protein>
    <recommendedName>
        <fullName evidence="3">NinX</fullName>
    </recommendedName>
</protein>
<dbReference type="EMBL" id="JARVQW010000002">
    <property type="protein sequence ID" value="MDH2305038.1"/>
    <property type="molecule type" value="Genomic_DNA"/>
</dbReference>
<sequence>MNKYTKLSDFEINKKVFILNCKDDCIQYKDIKQRTGSLKLFKRQLKASIKYDNEETWEETEWIDFFGHAMAMSLVETNKIAIRYVDEIWQCGSGWNVAEDKKLTRAICLAYLLIKDAENENNNNS</sequence>
<name>A0AB35L7E2_PRORE</name>
<evidence type="ECO:0008006" key="3">
    <source>
        <dbReference type="Google" id="ProtNLM"/>
    </source>
</evidence>
<evidence type="ECO:0000313" key="1">
    <source>
        <dbReference type="EMBL" id="MDH2305038.1"/>
    </source>
</evidence>
<dbReference type="RefSeq" id="WP_272574615.1">
    <property type="nucleotide sequence ID" value="NZ_JARVQW010000002.1"/>
</dbReference>
<organism evidence="1 2">
    <name type="scientific">Providencia rettgeri</name>
    <dbReference type="NCBI Taxonomy" id="587"/>
    <lineage>
        <taxon>Bacteria</taxon>
        <taxon>Pseudomonadati</taxon>
        <taxon>Pseudomonadota</taxon>
        <taxon>Gammaproteobacteria</taxon>
        <taxon>Enterobacterales</taxon>
        <taxon>Morganellaceae</taxon>
        <taxon>Providencia</taxon>
    </lineage>
</organism>
<reference evidence="1" key="2">
    <citation type="submission" date="2023-10" db="EMBL/GenBank/DDBJ databases">
        <title>Analysis of Resistance Genes of Carbapenem-resistant Providencia rettgeri.</title>
        <authorList>
            <person name="Liu M."/>
        </authorList>
    </citation>
    <scope>NUCLEOTIDE SEQUENCE</scope>
    <source>
        <strain evidence="1">QITACRE101</strain>
    </source>
</reference>